<organism evidence="3 4">
    <name type="scientific">Ructibacterium gallinarum</name>
    <dbReference type="NCBI Taxonomy" id="2779355"/>
    <lineage>
        <taxon>Bacteria</taxon>
        <taxon>Bacillati</taxon>
        <taxon>Bacillota</taxon>
        <taxon>Clostridia</taxon>
        <taxon>Eubacteriales</taxon>
        <taxon>Oscillospiraceae</taxon>
        <taxon>Ructibacterium</taxon>
    </lineage>
</organism>
<proteinExistence type="predicted"/>
<dbReference type="InterPro" id="IPR046780">
    <property type="entry name" value="aBig_2"/>
</dbReference>
<dbReference type="RefSeq" id="WP_226393495.1">
    <property type="nucleotide sequence ID" value="NZ_JADCKB010000028.1"/>
</dbReference>
<dbReference type="Pfam" id="PF20578">
    <property type="entry name" value="aBig_2"/>
    <property type="match status" value="1"/>
</dbReference>
<name>A0A9D5M7G5_9FIRM</name>
<evidence type="ECO:0000259" key="2">
    <source>
        <dbReference type="Pfam" id="PF20578"/>
    </source>
</evidence>
<comment type="caution">
    <text evidence="3">The sequence shown here is derived from an EMBL/GenBank/DDBJ whole genome shotgun (WGS) entry which is preliminary data.</text>
</comment>
<evidence type="ECO:0000313" key="3">
    <source>
        <dbReference type="EMBL" id="MBE5040954.1"/>
    </source>
</evidence>
<dbReference type="Proteomes" id="UP000806542">
    <property type="component" value="Unassembled WGS sequence"/>
</dbReference>
<dbReference type="EMBL" id="JADCKB010000028">
    <property type="protein sequence ID" value="MBE5040954.1"/>
    <property type="molecule type" value="Genomic_DNA"/>
</dbReference>
<protein>
    <recommendedName>
        <fullName evidence="2">Atrophied bacterial Ig domain-containing protein</fullName>
    </recommendedName>
</protein>
<evidence type="ECO:0000256" key="1">
    <source>
        <dbReference type="SAM" id="SignalP"/>
    </source>
</evidence>
<feature type="signal peptide" evidence="1">
    <location>
        <begin position="1"/>
        <end position="29"/>
    </location>
</feature>
<keyword evidence="1" id="KW-0732">Signal</keyword>
<accession>A0A9D5M7G5</accession>
<evidence type="ECO:0000313" key="4">
    <source>
        <dbReference type="Proteomes" id="UP000806542"/>
    </source>
</evidence>
<feature type="chain" id="PRO_5038340527" description="Atrophied bacterial Ig domain-containing protein" evidence="1">
    <location>
        <begin position="30"/>
        <end position="1038"/>
    </location>
</feature>
<keyword evidence="4" id="KW-1185">Reference proteome</keyword>
<sequence>MKKAKKLISVICVFAFMATLFVWPSAVTAANPNEISYDFTTQAGIDASGQGAVVSFDAEKNASKFTGAFNAYFTNADSNKNVRITEMEFEYNTQGGLSLQMRNGSTSAVLGNPLGIADNKDIIFVYLGSETHGLTVEDGHKYRLAYVYDYVTQYITGLAWDLTGEEEELLFCNTTTYPSFATFGGYKIEPISGFDGWIYNFKSYELSQEEYRAQPWHEGLVHFDYTKYPTWSKNLRWAANFGNQRQEVQLADSSTISAMAIKTNKESYFNKDEKAVTDKRIEWNIGLVIPESSGMEIQGTFGPLDSSTGRLSSSLAQSLVNFQDGKIYFGDSTEAGTYTASERIWLELAIEAAVGTYTATVKNQTGETIASIEEAKDLPEGAIGQINLIPVVIDTVYPYITELQLDILKGEMKHAEPQSDGSFLIANFLDQATCNAWGKGPGNDKLPTISFDRGVYLDGIGYEMDFATDTGGSYMSNKPESFYGLDFSDYSMLRISFTLTVSKPGTTTPEDRDIDNYFTVVLSTGEEAGYFETYKQNECLTYEIPMAEQEVNQKVELILPLDEFVTQFDGMSGGVQGEKDGITPLSDIKSISILGASMAKSEVGGVGNGPDVWAITNSKWSSNQTCGLRLHQIDLVTGASLANNALAEHMAQYTEKPISAGPISLPGSITGGTVEWSSDHPEIIASDGTFQQPAESTVVMLTAAITGDDLSQGTGVYYIGVKGTNAASDYMIADFTIAEQREQWQKWSSDMQSVGQAVDTDGGYYYYRRAAYATGGGYLSNNPALFAALDFSDYKALKLDLSIQSERVINNYFTIVLSTSENPGKVFNTDECIAIEVDISKLPIGSRTSVYLPFSEFITEFDGMSGGVQGTADGITDLSEIRSISLYPGAARPNPWNGIGATSEQFHLYTDWAFKESSGADNVNSCTMHLYSIEALVDAPTEFDVYTENGTALADLDSAAAVHGAVTLSAVPADKEVYTMTALYHNGLLVDSAVQTSTVGEGYVETPQVNFDPAIHDKIAVYIWDSNFKPLLTHVVKE</sequence>
<gene>
    <name evidence="3" type="ORF">INF28_10835</name>
</gene>
<reference evidence="3" key="1">
    <citation type="submission" date="2020-10" db="EMBL/GenBank/DDBJ databases">
        <title>ChiBAC.</title>
        <authorList>
            <person name="Zenner C."/>
            <person name="Hitch T.C.A."/>
            <person name="Clavel T."/>
        </authorList>
    </citation>
    <scope>NUCLEOTIDE SEQUENCE</scope>
    <source>
        <strain evidence="3">DSM 107454</strain>
    </source>
</reference>
<feature type="domain" description="Atrophied bacterial Ig" evidence="2">
    <location>
        <begin position="662"/>
        <end position="711"/>
    </location>
</feature>
<dbReference type="AlphaFoldDB" id="A0A9D5M7G5"/>